<comment type="caution">
    <text evidence="1">The sequence shown here is derived from an EMBL/GenBank/DDBJ whole genome shotgun (WGS) entry which is preliminary data.</text>
</comment>
<gene>
    <name evidence="1" type="ORF">EpCFBP13511_00080</name>
</gene>
<dbReference type="Pfam" id="PF06069">
    <property type="entry name" value="PerC"/>
    <property type="match status" value="1"/>
</dbReference>
<dbReference type="AlphaFoldDB" id="A0A4U3FPL4"/>
<dbReference type="OrthoDB" id="6630580at2"/>
<sequence length="148" mass="17052">MNIREMAIEFVRNNPGCTSTQIANGAGIPKRLIQPLMSELYVEEIVTRYALKAHPFYYRMPLESERASLGVKYDMHRGRAIQLEERGLWRRAAREWLLAMDATKNDEARDKAAVRREHCISHGQVGISYDTPGIGVVSVPEIDHWRDW</sequence>
<dbReference type="STRING" id="1219360.GCA_001571305_04166"/>
<organism evidence="1 2">
    <name type="scientific">Erwinia persicina</name>
    <dbReference type="NCBI Taxonomy" id="55211"/>
    <lineage>
        <taxon>Bacteria</taxon>
        <taxon>Pseudomonadati</taxon>
        <taxon>Pseudomonadota</taxon>
        <taxon>Gammaproteobacteria</taxon>
        <taxon>Enterobacterales</taxon>
        <taxon>Erwiniaceae</taxon>
        <taxon>Erwinia</taxon>
    </lineage>
</organism>
<name>A0A4U3FPL4_9GAMM</name>
<dbReference type="InterPro" id="IPR024684">
    <property type="entry name" value="Tscrpt_act_PerC/SfV_Orf40"/>
</dbReference>
<proteinExistence type="predicted"/>
<dbReference type="EMBL" id="QGAC01000001">
    <property type="protein sequence ID" value="TKJ94799.1"/>
    <property type="molecule type" value="Genomic_DNA"/>
</dbReference>
<evidence type="ECO:0000313" key="1">
    <source>
        <dbReference type="EMBL" id="TKJ94799.1"/>
    </source>
</evidence>
<dbReference type="RefSeq" id="WP_137268429.1">
    <property type="nucleotide sequence ID" value="NZ_QGAC01000001.1"/>
</dbReference>
<evidence type="ECO:0008006" key="3">
    <source>
        <dbReference type="Google" id="ProtNLM"/>
    </source>
</evidence>
<evidence type="ECO:0000313" key="2">
    <source>
        <dbReference type="Proteomes" id="UP000306393"/>
    </source>
</evidence>
<reference evidence="1 2" key="1">
    <citation type="journal article" date="2019" name="Sci. Rep.">
        <title>Differences in resource use lead to coexistence of seed-transmitted microbial populations.</title>
        <authorList>
            <person name="Torres-Cortes G."/>
            <person name="Garcia B.J."/>
            <person name="Compant S."/>
            <person name="Rezki S."/>
            <person name="Jones P."/>
            <person name="Preveaux A."/>
            <person name="Briand M."/>
            <person name="Roulet A."/>
            <person name="Bouchez O."/>
            <person name="Jacobson D."/>
            <person name="Barret M."/>
        </authorList>
    </citation>
    <scope>NUCLEOTIDE SEQUENCE [LARGE SCALE GENOMIC DNA]</scope>
    <source>
        <strain evidence="1 2">CFBP13511</strain>
    </source>
</reference>
<protein>
    <recommendedName>
        <fullName evidence="3">PerC family transcriptional regulator</fullName>
    </recommendedName>
</protein>
<dbReference type="Proteomes" id="UP000306393">
    <property type="component" value="Unassembled WGS sequence"/>
</dbReference>
<accession>A0A4U3FPL4</accession>